<dbReference type="Proteomes" id="UP000724672">
    <property type="component" value="Unassembled WGS sequence"/>
</dbReference>
<evidence type="ECO:0000313" key="1">
    <source>
        <dbReference type="EMBL" id="MBS4539849.1"/>
    </source>
</evidence>
<evidence type="ECO:0000313" key="2">
    <source>
        <dbReference type="Proteomes" id="UP000724672"/>
    </source>
</evidence>
<dbReference type="AlphaFoldDB" id="A0A942UV82"/>
<dbReference type="Pfam" id="PF12611">
    <property type="entry name" value="Flagellar_put"/>
    <property type="match status" value="1"/>
</dbReference>
<dbReference type="RefSeq" id="WP_203367760.1">
    <property type="nucleotide sequence ID" value="NZ_WSFT01000053.1"/>
</dbReference>
<name>A0A942UV82_9FIRM</name>
<dbReference type="EMBL" id="WSFT01000053">
    <property type="protein sequence ID" value="MBS4539849.1"/>
    <property type="molecule type" value="Genomic_DNA"/>
</dbReference>
<accession>A0A942UV82</accession>
<sequence>MKTYNIHQISSNITKSKIDNKQKNDKNTFDQILKDVENIKFSKHAVKRMDDRDISINNEDVLRINHAMNQARDKGVDQALILMDNKAFIASVRNNTIITTINSEQLKNNVFSNIDGAVIV</sequence>
<dbReference type="NCBIfam" id="TIGR02530">
    <property type="entry name" value="flg_new"/>
    <property type="match status" value="1"/>
</dbReference>
<proteinExistence type="predicted"/>
<reference evidence="1" key="1">
    <citation type="submission" date="2019-12" db="EMBL/GenBank/DDBJ databases">
        <title>Clostridiaceae gen. nov. sp. nov., isolated from sediment in Xinjiang, China.</title>
        <authorList>
            <person name="Zhang R."/>
        </authorList>
    </citation>
    <scope>NUCLEOTIDE SEQUENCE</scope>
    <source>
        <strain evidence="1">D2Q-11</strain>
    </source>
</reference>
<keyword evidence="1" id="KW-0966">Cell projection</keyword>
<comment type="caution">
    <text evidence="1">The sequence shown here is derived from an EMBL/GenBank/DDBJ whole genome shotgun (WGS) entry which is preliminary data.</text>
</comment>
<keyword evidence="1" id="KW-0969">Cilium</keyword>
<dbReference type="InterPro" id="IPR013367">
    <property type="entry name" value="Flagellar_put"/>
</dbReference>
<gene>
    <name evidence="1" type="ORF">GOQ27_15345</name>
</gene>
<keyword evidence="1" id="KW-0282">Flagellum</keyword>
<organism evidence="1 2">
    <name type="scientific">Anaeromonas frigoriresistens</name>
    <dbReference type="NCBI Taxonomy" id="2683708"/>
    <lineage>
        <taxon>Bacteria</taxon>
        <taxon>Bacillati</taxon>
        <taxon>Bacillota</taxon>
        <taxon>Tissierellia</taxon>
        <taxon>Tissierellales</taxon>
        <taxon>Thermohalobacteraceae</taxon>
        <taxon>Anaeromonas</taxon>
    </lineage>
</organism>
<protein>
    <submittedName>
        <fullName evidence="1">Flagellar protein</fullName>
    </submittedName>
</protein>
<keyword evidence="2" id="KW-1185">Reference proteome</keyword>